<comment type="similarity">
    <text evidence="1">Belongs to the glycosyl hydrolase 25 family.</text>
</comment>
<evidence type="ECO:0000313" key="3">
    <source>
        <dbReference type="EMBL" id="EEF59098.1"/>
    </source>
</evidence>
<dbReference type="EMBL" id="ABOX02000032">
    <property type="protein sequence ID" value="EEF59098.1"/>
    <property type="molecule type" value="Genomic_DNA"/>
</dbReference>
<feature type="signal peptide" evidence="2">
    <location>
        <begin position="1"/>
        <end position="23"/>
    </location>
</feature>
<dbReference type="GO" id="GO:0003796">
    <property type="term" value="F:lysozyme activity"/>
    <property type="evidence" value="ECO:0007669"/>
    <property type="project" value="InterPro"/>
</dbReference>
<organism evidence="3 4">
    <name type="scientific">Pedosphaera parvula (strain Ellin514)</name>
    <dbReference type="NCBI Taxonomy" id="320771"/>
    <lineage>
        <taxon>Bacteria</taxon>
        <taxon>Pseudomonadati</taxon>
        <taxon>Verrucomicrobiota</taxon>
        <taxon>Pedosphaerae</taxon>
        <taxon>Pedosphaerales</taxon>
        <taxon>Pedosphaeraceae</taxon>
        <taxon>Pedosphaera</taxon>
    </lineage>
</organism>
<dbReference type="Gene3D" id="3.20.20.80">
    <property type="entry name" value="Glycosidases"/>
    <property type="match status" value="1"/>
</dbReference>
<dbReference type="Proteomes" id="UP000003688">
    <property type="component" value="Unassembled WGS sequence"/>
</dbReference>
<feature type="non-terminal residue" evidence="3">
    <location>
        <position position="82"/>
    </location>
</feature>
<dbReference type="GO" id="GO:0016998">
    <property type="term" value="P:cell wall macromolecule catabolic process"/>
    <property type="evidence" value="ECO:0007669"/>
    <property type="project" value="InterPro"/>
</dbReference>
<feature type="chain" id="PRO_5002894924" evidence="2">
    <location>
        <begin position="24"/>
        <end position="82"/>
    </location>
</feature>
<keyword evidence="2" id="KW-0732">Signal</keyword>
<gene>
    <name evidence="3" type="ORF">Cflav_PD1590</name>
</gene>
<comment type="caution">
    <text evidence="3">The sequence shown here is derived from an EMBL/GenBank/DDBJ whole genome shotgun (WGS) entry which is preliminary data.</text>
</comment>
<evidence type="ECO:0000256" key="2">
    <source>
        <dbReference type="SAM" id="SignalP"/>
    </source>
</evidence>
<dbReference type="AlphaFoldDB" id="B9XLX0"/>
<dbReference type="RefSeq" id="WP_007416809.1">
    <property type="nucleotide sequence ID" value="NZ_ABOX02000032.1"/>
</dbReference>
<reference evidence="3 4" key="1">
    <citation type="journal article" date="2011" name="J. Bacteriol.">
        <title>Genome sequence of 'Pedosphaera parvula' Ellin514, an aerobic Verrucomicrobial isolate from pasture soil.</title>
        <authorList>
            <person name="Kant R."/>
            <person name="van Passel M.W."/>
            <person name="Sangwan P."/>
            <person name="Palva A."/>
            <person name="Lucas S."/>
            <person name="Copeland A."/>
            <person name="Lapidus A."/>
            <person name="Glavina Del Rio T."/>
            <person name="Dalin E."/>
            <person name="Tice H."/>
            <person name="Bruce D."/>
            <person name="Goodwin L."/>
            <person name="Pitluck S."/>
            <person name="Chertkov O."/>
            <person name="Larimer F.W."/>
            <person name="Land M.L."/>
            <person name="Hauser L."/>
            <person name="Brettin T.S."/>
            <person name="Detter J.C."/>
            <person name="Han S."/>
            <person name="de Vos W.M."/>
            <person name="Janssen P.H."/>
            <person name="Smidt H."/>
        </authorList>
    </citation>
    <scope>NUCLEOTIDE SEQUENCE [LARGE SCALE GENOMIC DNA]</scope>
    <source>
        <strain evidence="3 4">Ellin514</strain>
    </source>
</reference>
<protein>
    <submittedName>
        <fullName evidence="3">Uncharacterized protein</fullName>
    </submittedName>
</protein>
<evidence type="ECO:0000256" key="1">
    <source>
        <dbReference type="ARBA" id="ARBA00010646"/>
    </source>
</evidence>
<accession>B9XLX0</accession>
<proteinExistence type="inferred from homology"/>
<dbReference type="PROSITE" id="PS51904">
    <property type="entry name" value="GLYCOSYL_HYDROL_F25_2"/>
    <property type="match status" value="1"/>
</dbReference>
<dbReference type="InterPro" id="IPR017853">
    <property type="entry name" value="GH"/>
</dbReference>
<sequence precursor="true">MKLLKIFGGVIGTAFLMTSTLMAQRPHGIDVSSYQGTPNWTSVKNCGWTFAWAKATEGVSITDGSYRYNINNGKAAGVYMGA</sequence>
<name>B9XLX0_PEDPL</name>
<evidence type="ECO:0000313" key="4">
    <source>
        <dbReference type="Proteomes" id="UP000003688"/>
    </source>
</evidence>
<dbReference type="Pfam" id="PF01183">
    <property type="entry name" value="Glyco_hydro_25"/>
    <property type="match status" value="1"/>
</dbReference>
<dbReference type="SUPFAM" id="SSF51445">
    <property type="entry name" value="(Trans)glycosidases"/>
    <property type="match status" value="1"/>
</dbReference>
<dbReference type="GO" id="GO:0009253">
    <property type="term" value="P:peptidoglycan catabolic process"/>
    <property type="evidence" value="ECO:0007669"/>
    <property type="project" value="InterPro"/>
</dbReference>
<keyword evidence="4" id="KW-1185">Reference proteome</keyword>
<dbReference type="InterPro" id="IPR002053">
    <property type="entry name" value="Glyco_hydro_25"/>
</dbReference>